<evidence type="ECO:0000256" key="2">
    <source>
        <dbReference type="ARBA" id="ARBA00013064"/>
    </source>
</evidence>
<dbReference type="InterPro" id="IPR029021">
    <property type="entry name" value="Prot-tyrosine_phosphatase-like"/>
</dbReference>
<dbReference type="Gene3D" id="3.90.190.10">
    <property type="entry name" value="Protein tyrosine phosphatase superfamily"/>
    <property type="match status" value="2"/>
</dbReference>
<dbReference type="Proteomes" id="UP000792457">
    <property type="component" value="Unassembled WGS sequence"/>
</dbReference>
<dbReference type="GO" id="GO:0008138">
    <property type="term" value="F:protein tyrosine/serine/threonine phosphatase activity"/>
    <property type="evidence" value="ECO:0007669"/>
    <property type="project" value="TreeGrafter"/>
</dbReference>
<accession>A0A8K0K5R0</accession>
<dbReference type="SUPFAM" id="SSF52799">
    <property type="entry name" value="(Phosphotyrosine protein) phosphatases II"/>
    <property type="match status" value="2"/>
</dbReference>
<dbReference type="AlphaFoldDB" id="A0A8K0K5R0"/>
<evidence type="ECO:0000256" key="3">
    <source>
        <dbReference type="ARBA" id="ARBA00022801"/>
    </source>
</evidence>
<comment type="caution">
    <text evidence="5">The sequence shown here is derived from an EMBL/GenBank/DDBJ whole genome shotgun (WGS) entry which is preliminary data.</text>
</comment>
<dbReference type="GO" id="GO:0004725">
    <property type="term" value="F:protein tyrosine phosphatase activity"/>
    <property type="evidence" value="ECO:0007669"/>
    <property type="project" value="UniProtKB-EC"/>
</dbReference>
<keyword evidence="4" id="KW-0904">Protein phosphatase</keyword>
<sequence length="211" mass="24186">MKKHQISFDEAIERVKSCRRFVGPNRGFIAQLCLYEDMGWCIDRDYLGFRLFRLQISADQIQKAKILPQSCSDVIKPDPAKITVNPEPIVYRCKKCRKKERGSSKKKRKPVVLEREDFDAGPTNLDLVEPGLWLGNLTAATDLDNLESRKITHILTVDSCPLPRKITELSGITTKFIQVTDLPKEDLLSHFEEAYTFIQEGLKKGVVLVHW</sequence>
<reference evidence="5" key="1">
    <citation type="submission" date="2013-04" db="EMBL/GenBank/DDBJ databases">
        <authorList>
            <person name="Qu J."/>
            <person name="Murali S.C."/>
            <person name="Bandaranaike D."/>
            <person name="Bellair M."/>
            <person name="Blankenburg K."/>
            <person name="Chao H."/>
            <person name="Dinh H."/>
            <person name="Doddapaneni H."/>
            <person name="Downs B."/>
            <person name="Dugan-Rocha S."/>
            <person name="Elkadiri S."/>
            <person name="Gnanaolivu R.D."/>
            <person name="Hernandez B."/>
            <person name="Javaid M."/>
            <person name="Jayaseelan J.C."/>
            <person name="Lee S."/>
            <person name="Li M."/>
            <person name="Ming W."/>
            <person name="Munidasa M."/>
            <person name="Muniz J."/>
            <person name="Nguyen L."/>
            <person name="Ongeri F."/>
            <person name="Osuji N."/>
            <person name="Pu L.-L."/>
            <person name="Puazo M."/>
            <person name="Qu C."/>
            <person name="Quiroz J."/>
            <person name="Raj R."/>
            <person name="Weissenberger G."/>
            <person name="Xin Y."/>
            <person name="Zou X."/>
            <person name="Han Y."/>
            <person name="Richards S."/>
            <person name="Worley K."/>
            <person name="Muzny D."/>
            <person name="Gibbs R."/>
        </authorList>
    </citation>
    <scope>NUCLEOTIDE SEQUENCE</scope>
    <source>
        <strain evidence="5">Sampled in the wild</strain>
    </source>
</reference>
<dbReference type="GO" id="GO:0005634">
    <property type="term" value="C:nucleus"/>
    <property type="evidence" value="ECO:0007669"/>
    <property type="project" value="TreeGrafter"/>
</dbReference>
<keyword evidence="3" id="KW-0378">Hydrolase</keyword>
<dbReference type="CDD" id="cd14498">
    <property type="entry name" value="DSP"/>
    <property type="match status" value="1"/>
</dbReference>
<protein>
    <recommendedName>
        <fullName evidence="2">protein-tyrosine-phosphatase</fullName>
        <ecNumber evidence="2">3.1.3.48</ecNumber>
    </recommendedName>
</protein>
<comment type="similarity">
    <text evidence="1">Belongs to the protein-tyrosine phosphatase family. Non-receptor class dual specificity subfamily.</text>
</comment>
<dbReference type="EC" id="3.1.3.48" evidence="2"/>
<dbReference type="PANTHER" id="PTHR45848">
    <property type="entry name" value="DUAL SPECIFICITY PROTEIN PHOSPHATASE 12 FAMILY MEMBER"/>
    <property type="match status" value="1"/>
</dbReference>
<evidence type="ECO:0000256" key="1">
    <source>
        <dbReference type="ARBA" id="ARBA00008601"/>
    </source>
</evidence>
<evidence type="ECO:0000256" key="4">
    <source>
        <dbReference type="ARBA" id="ARBA00022912"/>
    </source>
</evidence>
<dbReference type="OrthoDB" id="2017893at2759"/>
<name>A0A8K0K5R0_LADFU</name>
<evidence type="ECO:0000313" key="5">
    <source>
        <dbReference type="EMBL" id="KAG8228207.1"/>
    </source>
</evidence>
<reference evidence="5" key="2">
    <citation type="submission" date="2017-10" db="EMBL/GenBank/DDBJ databases">
        <title>Ladona fulva Genome sequencing and assembly.</title>
        <authorList>
            <person name="Murali S."/>
            <person name="Richards S."/>
            <person name="Bandaranaike D."/>
            <person name="Bellair M."/>
            <person name="Blankenburg K."/>
            <person name="Chao H."/>
            <person name="Dinh H."/>
            <person name="Doddapaneni H."/>
            <person name="Dugan-Rocha S."/>
            <person name="Elkadiri S."/>
            <person name="Gnanaolivu R."/>
            <person name="Hernandez B."/>
            <person name="Skinner E."/>
            <person name="Javaid M."/>
            <person name="Lee S."/>
            <person name="Li M."/>
            <person name="Ming W."/>
            <person name="Munidasa M."/>
            <person name="Muniz J."/>
            <person name="Nguyen L."/>
            <person name="Hughes D."/>
            <person name="Osuji N."/>
            <person name="Pu L.-L."/>
            <person name="Puazo M."/>
            <person name="Qu C."/>
            <person name="Quiroz J."/>
            <person name="Raj R."/>
            <person name="Weissenberger G."/>
            <person name="Xin Y."/>
            <person name="Zou X."/>
            <person name="Han Y."/>
            <person name="Worley K."/>
            <person name="Muzny D."/>
            <person name="Gibbs R."/>
        </authorList>
    </citation>
    <scope>NUCLEOTIDE SEQUENCE</scope>
    <source>
        <strain evidence="5">Sampled in the wild</strain>
    </source>
</reference>
<evidence type="ECO:0000313" key="6">
    <source>
        <dbReference type="Proteomes" id="UP000792457"/>
    </source>
</evidence>
<dbReference type="PANTHER" id="PTHR45848:SF4">
    <property type="entry name" value="DUAL SPECIFICITY PROTEIN PHOSPHATASE 12"/>
    <property type="match status" value="1"/>
</dbReference>
<dbReference type="EMBL" id="KZ308363">
    <property type="protein sequence ID" value="KAG8228207.1"/>
    <property type="molecule type" value="Genomic_DNA"/>
</dbReference>
<proteinExistence type="inferred from homology"/>
<organism evidence="5 6">
    <name type="scientific">Ladona fulva</name>
    <name type="common">Scarce chaser dragonfly</name>
    <name type="synonym">Libellula fulva</name>
    <dbReference type="NCBI Taxonomy" id="123851"/>
    <lineage>
        <taxon>Eukaryota</taxon>
        <taxon>Metazoa</taxon>
        <taxon>Ecdysozoa</taxon>
        <taxon>Arthropoda</taxon>
        <taxon>Hexapoda</taxon>
        <taxon>Insecta</taxon>
        <taxon>Pterygota</taxon>
        <taxon>Palaeoptera</taxon>
        <taxon>Odonata</taxon>
        <taxon>Epiprocta</taxon>
        <taxon>Anisoptera</taxon>
        <taxon>Libelluloidea</taxon>
        <taxon>Libellulidae</taxon>
        <taxon>Ladona</taxon>
    </lineage>
</organism>
<gene>
    <name evidence="5" type="ORF">J437_LFUL004332</name>
</gene>
<keyword evidence="6" id="KW-1185">Reference proteome</keyword>